<dbReference type="SUPFAM" id="SSF53474">
    <property type="entry name" value="alpha/beta-Hydrolases"/>
    <property type="match status" value="1"/>
</dbReference>
<name>A0A3B0SYE5_9ZZZZ</name>
<reference evidence="3" key="1">
    <citation type="submission" date="2018-06" db="EMBL/GenBank/DDBJ databases">
        <authorList>
            <person name="Zhirakovskaya E."/>
        </authorList>
    </citation>
    <scope>NUCLEOTIDE SEQUENCE</scope>
</reference>
<sequence length="275" mass="31182">MDIKTFRKFIIPWLKRIGAVAAILYALIVYLSYTHQERLIFFPSKMPMNHTYDFCPDFEEFFITAADGAKLNAVHIKQDSAKGVVLYFHGNSGNISHLGHVANLFHRKGYEAFLIDYRTYGKSTGTMSEEALKSDAQLFYDHALKSYNEDKIVLYGRSFGTGIASGLTASNTPRKLILESPFYSAVSLGAHRFPFLPVTWLSEYIFPSNEYLQNVSCPVYIFHGTADPVIPYKFAKKLYEGIPGTEKKMYTIKGGGHNYLQDTDLFKKGMEEALQ</sequence>
<keyword evidence="1" id="KW-0812">Transmembrane</keyword>
<gene>
    <name evidence="3" type="ORF">MNBD_BACTEROID03-2116</name>
</gene>
<feature type="domain" description="Serine aminopeptidase S33" evidence="2">
    <location>
        <begin position="80"/>
        <end position="196"/>
    </location>
</feature>
<dbReference type="InterPro" id="IPR029058">
    <property type="entry name" value="AB_hydrolase_fold"/>
</dbReference>
<dbReference type="EMBL" id="UOEL01000047">
    <property type="protein sequence ID" value="VAW11045.1"/>
    <property type="molecule type" value="Genomic_DNA"/>
</dbReference>
<evidence type="ECO:0000256" key="1">
    <source>
        <dbReference type="SAM" id="Phobius"/>
    </source>
</evidence>
<proteinExistence type="predicted"/>
<organism evidence="3">
    <name type="scientific">hydrothermal vent metagenome</name>
    <dbReference type="NCBI Taxonomy" id="652676"/>
    <lineage>
        <taxon>unclassified sequences</taxon>
        <taxon>metagenomes</taxon>
        <taxon>ecological metagenomes</taxon>
    </lineage>
</organism>
<feature type="transmembrane region" description="Helical" evidence="1">
    <location>
        <begin position="12"/>
        <end position="33"/>
    </location>
</feature>
<protein>
    <recommendedName>
        <fullName evidence="2">Serine aminopeptidase S33 domain-containing protein</fullName>
    </recommendedName>
</protein>
<dbReference type="PANTHER" id="PTHR12277">
    <property type="entry name" value="ALPHA/BETA HYDROLASE DOMAIN-CONTAINING PROTEIN"/>
    <property type="match status" value="1"/>
</dbReference>
<dbReference type="Gene3D" id="3.40.50.1820">
    <property type="entry name" value="alpha/beta hydrolase"/>
    <property type="match status" value="1"/>
</dbReference>
<dbReference type="InterPro" id="IPR022742">
    <property type="entry name" value="Hydrolase_4"/>
</dbReference>
<accession>A0A3B0SYE5</accession>
<evidence type="ECO:0000259" key="2">
    <source>
        <dbReference type="Pfam" id="PF12146"/>
    </source>
</evidence>
<dbReference type="PANTHER" id="PTHR12277:SF81">
    <property type="entry name" value="PROTEIN ABHD13"/>
    <property type="match status" value="1"/>
</dbReference>
<evidence type="ECO:0000313" key="3">
    <source>
        <dbReference type="EMBL" id="VAW11045.1"/>
    </source>
</evidence>
<keyword evidence="1" id="KW-1133">Transmembrane helix</keyword>
<dbReference type="AlphaFoldDB" id="A0A3B0SYE5"/>
<dbReference type="Pfam" id="PF12146">
    <property type="entry name" value="Hydrolase_4"/>
    <property type="match status" value="2"/>
</dbReference>
<feature type="domain" description="Serine aminopeptidase S33" evidence="2">
    <location>
        <begin position="212"/>
        <end position="264"/>
    </location>
</feature>
<keyword evidence="1" id="KW-0472">Membrane</keyword>